<dbReference type="Proteomes" id="UP000184171">
    <property type="component" value="Unassembled WGS sequence"/>
</dbReference>
<organism evidence="2 3">
    <name type="scientific">Malonomonas rubra DSM 5091</name>
    <dbReference type="NCBI Taxonomy" id="1122189"/>
    <lineage>
        <taxon>Bacteria</taxon>
        <taxon>Pseudomonadati</taxon>
        <taxon>Thermodesulfobacteriota</taxon>
        <taxon>Desulfuromonadia</taxon>
        <taxon>Desulfuromonadales</taxon>
        <taxon>Geopsychrobacteraceae</taxon>
        <taxon>Malonomonas</taxon>
    </lineage>
</organism>
<dbReference type="GO" id="GO:0005198">
    <property type="term" value="F:structural molecule activity"/>
    <property type="evidence" value="ECO:0007669"/>
    <property type="project" value="InterPro"/>
</dbReference>
<accession>A0A1M6M9Y1</accession>
<dbReference type="PANTHER" id="PTHR42792:SF2">
    <property type="entry name" value="FLAGELLIN"/>
    <property type="match status" value="1"/>
</dbReference>
<dbReference type="Pfam" id="PF00669">
    <property type="entry name" value="Flagellin_N"/>
    <property type="match status" value="1"/>
</dbReference>
<dbReference type="Gene3D" id="1.20.1330.10">
    <property type="entry name" value="f41 fragment of flagellin, N-terminal domain"/>
    <property type="match status" value="1"/>
</dbReference>
<dbReference type="AlphaFoldDB" id="A0A1M6M9Y1"/>
<proteinExistence type="predicted"/>
<gene>
    <name evidence="2" type="ORF">SAMN02745165_03209</name>
</gene>
<keyword evidence="3" id="KW-1185">Reference proteome</keyword>
<dbReference type="PRINTS" id="PR00207">
    <property type="entry name" value="FLAGELLIN"/>
</dbReference>
<evidence type="ECO:0000259" key="1">
    <source>
        <dbReference type="Pfam" id="PF00669"/>
    </source>
</evidence>
<keyword evidence="2" id="KW-0966">Cell projection</keyword>
<keyword evidence="2" id="KW-0969">Cilium</keyword>
<evidence type="ECO:0000313" key="3">
    <source>
        <dbReference type="Proteomes" id="UP000184171"/>
    </source>
</evidence>
<dbReference type="Gene3D" id="6.10.280.190">
    <property type="match status" value="1"/>
</dbReference>
<name>A0A1M6M9Y1_MALRU</name>
<reference evidence="2 3" key="1">
    <citation type="submission" date="2016-11" db="EMBL/GenBank/DDBJ databases">
        <authorList>
            <person name="Jaros S."/>
            <person name="Januszkiewicz K."/>
            <person name="Wedrychowicz H."/>
        </authorList>
    </citation>
    <scope>NUCLEOTIDE SEQUENCE [LARGE SCALE GENOMIC DNA]</scope>
    <source>
        <strain evidence="2 3">DSM 5091</strain>
    </source>
</reference>
<dbReference type="STRING" id="1122189.SAMN02745165_03209"/>
<dbReference type="InterPro" id="IPR001029">
    <property type="entry name" value="Flagellin_N"/>
</dbReference>
<protein>
    <submittedName>
        <fullName evidence="2">Flagellin N-terminal helical region</fullName>
    </submittedName>
</protein>
<dbReference type="PANTHER" id="PTHR42792">
    <property type="entry name" value="FLAGELLIN"/>
    <property type="match status" value="1"/>
</dbReference>
<dbReference type="SUPFAM" id="SSF64518">
    <property type="entry name" value="Phase 1 flagellin"/>
    <property type="match status" value="1"/>
</dbReference>
<feature type="non-terminal residue" evidence="2">
    <location>
        <position position="101"/>
    </location>
</feature>
<dbReference type="GO" id="GO:0009288">
    <property type="term" value="C:bacterial-type flagellum"/>
    <property type="evidence" value="ECO:0007669"/>
    <property type="project" value="InterPro"/>
</dbReference>
<feature type="domain" description="Flagellin N-terminal" evidence="1">
    <location>
        <begin position="5"/>
        <end position="101"/>
    </location>
</feature>
<keyword evidence="2" id="KW-0282">Flagellum</keyword>
<sequence length="101" mass="10704">MALTINTNVASLNAQRNLGTSQSSLNKSMQRLSSGLRINSAKDDAAGLAISSRMTSQIRGINQAVRNANDGISLAQTAEGAMGEITNILQRMRELTIQSAN</sequence>
<evidence type="ECO:0000313" key="2">
    <source>
        <dbReference type="EMBL" id="SHJ80268.1"/>
    </source>
</evidence>
<dbReference type="InterPro" id="IPR001492">
    <property type="entry name" value="Flagellin"/>
</dbReference>
<dbReference type="EMBL" id="FQZT01000017">
    <property type="protein sequence ID" value="SHJ80268.1"/>
    <property type="molecule type" value="Genomic_DNA"/>
</dbReference>